<comment type="caution">
    <text evidence="1">The sequence shown here is derived from an EMBL/GenBank/DDBJ whole genome shotgun (WGS) entry which is preliminary data.</text>
</comment>
<name>A0A7J3Z9B0_9CREN</name>
<dbReference type="EMBL" id="DRYQ01000117">
    <property type="protein sequence ID" value="HHQ51257.1"/>
    <property type="molecule type" value="Genomic_DNA"/>
</dbReference>
<sequence length="72" mass="8123">MTSSGTKSRSKFISFALLSDVTKSKVGHNFSEEYVNCEVFVEPYSKRPIIEESSSAVKERSECFISYVGCER</sequence>
<protein>
    <submittedName>
        <fullName evidence="1">Uncharacterized protein</fullName>
    </submittedName>
</protein>
<evidence type="ECO:0000313" key="1">
    <source>
        <dbReference type="EMBL" id="HHQ51257.1"/>
    </source>
</evidence>
<reference evidence="1" key="1">
    <citation type="journal article" date="2020" name="mSystems">
        <title>Genome- and Community-Level Interaction Insights into Carbon Utilization and Element Cycling Functions of Hydrothermarchaeota in Hydrothermal Sediment.</title>
        <authorList>
            <person name="Zhou Z."/>
            <person name="Liu Y."/>
            <person name="Xu W."/>
            <person name="Pan J."/>
            <person name="Luo Z.H."/>
            <person name="Li M."/>
        </authorList>
    </citation>
    <scope>NUCLEOTIDE SEQUENCE [LARGE SCALE GENOMIC DNA]</scope>
    <source>
        <strain evidence="1">SpSt-1105</strain>
    </source>
</reference>
<gene>
    <name evidence="1" type="ORF">ENM66_07920</name>
</gene>
<dbReference type="AlphaFoldDB" id="A0A7J3Z9B0"/>
<proteinExistence type="predicted"/>
<organism evidence="1">
    <name type="scientific">Ignisphaera aggregans</name>
    <dbReference type="NCBI Taxonomy" id="334771"/>
    <lineage>
        <taxon>Archaea</taxon>
        <taxon>Thermoproteota</taxon>
        <taxon>Thermoprotei</taxon>
        <taxon>Desulfurococcales</taxon>
        <taxon>Desulfurococcaceae</taxon>
        <taxon>Ignisphaera</taxon>
    </lineage>
</organism>
<accession>A0A7J3Z9B0</accession>